<proteinExistence type="predicted"/>
<gene>
    <name evidence="1" type="ORF">GCM10009836_54210</name>
</gene>
<keyword evidence="2" id="KW-1185">Reference proteome</keyword>
<accession>A0ABN2NFI5</accession>
<evidence type="ECO:0000313" key="2">
    <source>
        <dbReference type="Proteomes" id="UP001500449"/>
    </source>
</evidence>
<comment type="caution">
    <text evidence="1">The sequence shown here is derived from an EMBL/GenBank/DDBJ whole genome shotgun (WGS) entry which is preliminary data.</text>
</comment>
<reference evidence="1 2" key="1">
    <citation type="journal article" date="2019" name="Int. J. Syst. Evol. Microbiol.">
        <title>The Global Catalogue of Microorganisms (GCM) 10K type strain sequencing project: providing services to taxonomists for standard genome sequencing and annotation.</title>
        <authorList>
            <consortium name="The Broad Institute Genomics Platform"/>
            <consortium name="The Broad Institute Genome Sequencing Center for Infectious Disease"/>
            <person name="Wu L."/>
            <person name="Ma J."/>
        </authorList>
    </citation>
    <scope>NUCLEOTIDE SEQUENCE [LARGE SCALE GENOMIC DNA]</scope>
    <source>
        <strain evidence="1 2">JCM 16009</strain>
    </source>
</reference>
<sequence length="94" mass="10163">MGALEPAGAASGSTDRDEMLSALYADISAGLDGLARQVDLRFRERWEGRPVLEVRDPAEAAFADIGMHLSDEQLDAYAEAVAEGRPFSFVLHRG</sequence>
<name>A0ABN2NFI5_9PSEU</name>
<evidence type="ECO:0000313" key="1">
    <source>
        <dbReference type="EMBL" id="GAA1866932.1"/>
    </source>
</evidence>
<dbReference type="Proteomes" id="UP001500449">
    <property type="component" value="Unassembled WGS sequence"/>
</dbReference>
<dbReference type="RefSeq" id="WP_344423009.1">
    <property type="nucleotide sequence ID" value="NZ_BAAAQK010000022.1"/>
</dbReference>
<organism evidence="1 2">
    <name type="scientific">Pseudonocardia ailaonensis</name>
    <dbReference type="NCBI Taxonomy" id="367279"/>
    <lineage>
        <taxon>Bacteria</taxon>
        <taxon>Bacillati</taxon>
        <taxon>Actinomycetota</taxon>
        <taxon>Actinomycetes</taxon>
        <taxon>Pseudonocardiales</taxon>
        <taxon>Pseudonocardiaceae</taxon>
        <taxon>Pseudonocardia</taxon>
    </lineage>
</organism>
<protein>
    <submittedName>
        <fullName evidence="1">Uncharacterized protein</fullName>
    </submittedName>
</protein>
<dbReference type="EMBL" id="BAAAQK010000022">
    <property type="protein sequence ID" value="GAA1866932.1"/>
    <property type="molecule type" value="Genomic_DNA"/>
</dbReference>